<dbReference type="GO" id="GO:0046872">
    <property type="term" value="F:metal ion binding"/>
    <property type="evidence" value="ECO:0007669"/>
    <property type="project" value="UniProtKB-KW"/>
</dbReference>
<dbReference type="Gene3D" id="3.40.50.720">
    <property type="entry name" value="NAD(P)-binding Rossmann-like Domain"/>
    <property type="match status" value="2"/>
</dbReference>
<dbReference type="Gene3D" id="2.160.20.60">
    <property type="entry name" value="Glutamate synthase, alpha subunit, C-terminal domain"/>
    <property type="match status" value="1"/>
</dbReference>
<feature type="domain" description="4Fe-4S ferredoxin-type" evidence="4">
    <location>
        <begin position="718"/>
        <end position="748"/>
    </location>
</feature>
<dbReference type="SUPFAM" id="SSF51905">
    <property type="entry name" value="FAD/NAD(P)-binding domain"/>
    <property type="match status" value="1"/>
</dbReference>
<dbReference type="Proteomes" id="UP000006365">
    <property type="component" value="Chromosome"/>
</dbReference>
<sequence>MSETKPTLLTVRGRDANNQRISSKDFEAEVRGAAAVADELILESYGQHNIGLRLGSLERPLTIRVKGPAGQRLGCMGLPGATIICEGAASDDVGYLNIGADIIVKGDATNGACNAMAGGRVMIGGSIGARGLTMTKWNPDYQRPEMWVLGSVGDTFAEFNCGGLGVVCGIDPKNPDNVLGYRPCVGMVGGKIFFRGKTDGSYSATNAKLIPPSDEDWQWLSERMPEFLAKIGRPDLLAVLSVREEWHVLSAITPQERALMFSGPMPMAEFRRRIWDQGFGGGDPLRDIAPGLERSVIGVIEPGEFRRKKPFWANRDAAAPCTFYCPIHIPTIDRLRLIREGRADEAYEMLLRYTPFPASVCGTICPNLCIQNCSREKIDYSIDASVLGRSVRAVEPPEAKPASGKRVAIIGGGPAGMAVAWHLALNGIEAHIFERDTQLGGKLAQTIPWERLSRAVWDVEVDRFLKAENLHVNLGVSLSKDKVEALKNEFDAVVVAVGTHQPRTLSFPGSERVIPALDYLKAAKSDAPMATGKQVVIIGAGNVGCDVAAEAYRLGADQVVLVDIQKPLAFGKERAAAEALGATFHWPFMTREVTAEGVVGADGTLLPAQTVIISIGDIPSLPFLPDSVDVVKVAGASWIKTDEAGRTSDPKILAVGDVERPGLATNALGAGKRTAEYLIAAFKGEEWVPFRQRLINYEDLTLAHYDPCADRGATDDQQAARCLSCGSCRDCHLCETICPTGAIYRREITPGPDGVDYEYVSDDDKCIACGFCADTCPCGIWVLRPF</sequence>
<dbReference type="InterPro" id="IPR023753">
    <property type="entry name" value="FAD/NAD-binding_dom"/>
</dbReference>
<dbReference type="Pfam" id="PF07992">
    <property type="entry name" value="Pyr_redox_2"/>
    <property type="match status" value="1"/>
</dbReference>
<dbReference type="KEGG" id="dpr:Despr_0897"/>
<dbReference type="SUPFAM" id="SSF54862">
    <property type="entry name" value="4Fe-4S ferredoxins"/>
    <property type="match status" value="1"/>
</dbReference>
<dbReference type="Pfam" id="PF14691">
    <property type="entry name" value="Fer4_20"/>
    <property type="match status" value="1"/>
</dbReference>
<evidence type="ECO:0000256" key="1">
    <source>
        <dbReference type="ARBA" id="ARBA00022723"/>
    </source>
</evidence>
<dbReference type="GO" id="GO:0051536">
    <property type="term" value="F:iron-sulfur cluster binding"/>
    <property type="evidence" value="ECO:0007669"/>
    <property type="project" value="UniProtKB-KW"/>
</dbReference>
<keyword evidence="3" id="KW-0411">Iron-sulfur</keyword>
<dbReference type="Gene3D" id="1.10.1060.10">
    <property type="entry name" value="Alpha-helical ferredoxin"/>
    <property type="match status" value="1"/>
</dbReference>
<dbReference type="PRINTS" id="PR00469">
    <property type="entry name" value="PNDRDTASEII"/>
</dbReference>
<dbReference type="InterPro" id="IPR036485">
    <property type="entry name" value="Glu_synth_asu_C_sf"/>
</dbReference>
<evidence type="ECO:0000313" key="5">
    <source>
        <dbReference type="EMBL" id="ADW17071.1"/>
    </source>
</evidence>
<accession>A0A7U4DNG2</accession>
<dbReference type="InterPro" id="IPR017900">
    <property type="entry name" value="4Fe4S_Fe_S_CS"/>
</dbReference>
<dbReference type="PANTHER" id="PTHR43100">
    <property type="entry name" value="GLUTAMATE SYNTHASE [NADPH] SMALL CHAIN"/>
    <property type="match status" value="1"/>
</dbReference>
<dbReference type="AlphaFoldDB" id="A0A7U4DNG2"/>
<keyword evidence="6" id="KW-1185">Reference proteome</keyword>
<dbReference type="GO" id="GO:0016491">
    <property type="term" value="F:oxidoreductase activity"/>
    <property type="evidence" value="ECO:0007669"/>
    <property type="project" value="InterPro"/>
</dbReference>
<dbReference type="PROSITE" id="PS51379">
    <property type="entry name" value="4FE4S_FER_2"/>
    <property type="match status" value="2"/>
</dbReference>
<protein>
    <submittedName>
        <fullName evidence="5">FAD-dependent pyridine nucleotide-disulfide oxidoreductase</fullName>
    </submittedName>
</protein>
<dbReference type="InterPro" id="IPR017896">
    <property type="entry name" value="4Fe4S_Fe-S-bd"/>
</dbReference>
<dbReference type="PROSITE" id="PS00198">
    <property type="entry name" value="4FE4S_FER_1"/>
    <property type="match status" value="1"/>
</dbReference>
<dbReference type="InterPro" id="IPR028261">
    <property type="entry name" value="DPD_II"/>
</dbReference>
<keyword evidence="2" id="KW-0408">Iron</keyword>
<gene>
    <name evidence="5" type="ordered locus">Despr_0897</name>
</gene>
<dbReference type="InterPro" id="IPR009051">
    <property type="entry name" value="Helical_ferredxn"/>
</dbReference>
<dbReference type="Gene3D" id="3.30.70.20">
    <property type="match status" value="1"/>
</dbReference>
<dbReference type="Gene3D" id="3.50.50.60">
    <property type="entry name" value="FAD/NAD(P)-binding domain"/>
    <property type="match status" value="1"/>
</dbReference>
<name>A0A7U4DNG2_DESPD</name>
<proteinExistence type="predicted"/>
<dbReference type="InterPro" id="IPR002489">
    <property type="entry name" value="Glu_synth_asu_C"/>
</dbReference>
<evidence type="ECO:0000256" key="3">
    <source>
        <dbReference type="ARBA" id="ARBA00023014"/>
    </source>
</evidence>
<dbReference type="EMBL" id="CP002364">
    <property type="protein sequence ID" value="ADW17071.1"/>
    <property type="molecule type" value="Genomic_DNA"/>
</dbReference>
<evidence type="ECO:0000256" key="2">
    <source>
        <dbReference type="ARBA" id="ARBA00023004"/>
    </source>
</evidence>
<dbReference type="PRINTS" id="PR00368">
    <property type="entry name" value="FADPNR"/>
</dbReference>
<reference evidence="5 6" key="1">
    <citation type="journal article" date="2011" name="Stand. Genomic Sci.">
        <title>Complete genome sequence of Desulfobulbus propionicus type strain (1pr3).</title>
        <authorList>
            <person name="Pagani I."/>
            <person name="Lapidus A."/>
            <person name="Nolan M."/>
            <person name="Lucas S."/>
            <person name="Hammon N."/>
            <person name="Deshpande S."/>
            <person name="Cheng J.F."/>
            <person name="Chertkov O."/>
            <person name="Davenport K."/>
            <person name="Tapia R."/>
            <person name="Han C."/>
            <person name="Goodwin L."/>
            <person name="Pitluck S."/>
            <person name="Liolios K."/>
            <person name="Mavromatis K."/>
            <person name="Ivanova N."/>
            <person name="Mikhailova N."/>
            <person name="Pati A."/>
            <person name="Chen A."/>
            <person name="Palaniappan K."/>
            <person name="Land M."/>
            <person name="Hauser L."/>
            <person name="Chang Y.J."/>
            <person name="Jeffries C.D."/>
            <person name="Detter J.C."/>
            <person name="Brambilla E."/>
            <person name="Kannan K.P."/>
            <person name="Djao O.D."/>
            <person name="Rohde M."/>
            <person name="Pukall R."/>
            <person name="Spring S."/>
            <person name="Goker M."/>
            <person name="Sikorski J."/>
            <person name="Woyke T."/>
            <person name="Bristow J."/>
            <person name="Eisen J.A."/>
            <person name="Markowitz V."/>
            <person name="Hugenholtz P."/>
            <person name="Kyrpides N.C."/>
            <person name="Klenk H.P."/>
        </authorList>
    </citation>
    <scope>NUCLEOTIDE SEQUENCE [LARGE SCALE GENOMIC DNA]</scope>
    <source>
        <strain evidence="6">ATCC 33891 / DSM 2032 / 1pr3</strain>
    </source>
</reference>
<dbReference type="Pfam" id="PF01493">
    <property type="entry name" value="GXGXG"/>
    <property type="match status" value="1"/>
</dbReference>
<dbReference type="InterPro" id="IPR036188">
    <property type="entry name" value="FAD/NAD-bd_sf"/>
</dbReference>
<dbReference type="Pfam" id="PF12838">
    <property type="entry name" value="Fer4_7"/>
    <property type="match status" value="1"/>
</dbReference>
<dbReference type="RefSeq" id="WP_015723615.1">
    <property type="nucleotide sequence ID" value="NC_014972.1"/>
</dbReference>
<keyword evidence="1" id="KW-0479">Metal-binding</keyword>
<feature type="domain" description="4Fe-4S ferredoxin-type" evidence="4">
    <location>
        <begin position="757"/>
        <end position="786"/>
    </location>
</feature>
<dbReference type="PANTHER" id="PTHR43100:SF2">
    <property type="entry name" value="BNAA03G19380D PROTEIN"/>
    <property type="match status" value="1"/>
</dbReference>
<evidence type="ECO:0000259" key="4">
    <source>
        <dbReference type="PROSITE" id="PS51379"/>
    </source>
</evidence>
<dbReference type="SUPFAM" id="SSF69336">
    <property type="entry name" value="Alpha subunit of glutamate synthase, C-terminal domain"/>
    <property type="match status" value="1"/>
</dbReference>
<organism evidence="5 6">
    <name type="scientific">Desulfobulbus propionicus (strain ATCC 33891 / DSM 2032 / VKM B-1956 / 1pr3)</name>
    <dbReference type="NCBI Taxonomy" id="577650"/>
    <lineage>
        <taxon>Bacteria</taxon>
        <taxon>Pseudomonadati</taxon>
        <taxon>Thermodesulfobacteriota</taxon>
        <taxon>Desulfobulbia</taxon>
        <taxon>Desulfobulbales</taxon>
        <taxon>Desulfobulbaceae</taxon>
        <taxon>Desulfobulbus</taxon>
    </lineage>
</organism>
<dbReference type="InterPro" id="IPR051394">
    <property type="entry name" value="Glutamate_Synthase"/>
</dbReference>
<evidence type="ECO:0000313" key="6">
    <source>
        <dbReference type="Proteomes" id="UP000006365"/>
    </source>
</evidence>